<dbReference type="AlphaFoldDB" id="A0A8S4GFG9"/>
<sequence>MKKEKFLNAIKMFNKNKPKGEKLNTGPLQIQGPRKPVYLSESLTFKTQKLFYMARELQKNCNYAFCWTSHGSVYLRKEENGPLIRVLNEADLEKLRRND</sequence>
<dbReference type="Proteomes" id="UP000653454">
    <property type="component" value="Unassembled WGS sequence"/>
</dbReference>
<reference evidence="2" key="1">
    <citation type="submission" date="2020-11" db="EMBL/GenBank/DDBJ databases">
        <authorList>
            <person name="Whiteford S."/>
        </authorList>
    </citation>
    <scope>NUCLEOTIDE SEQUENCE</scope>
</reference>
<protein>
    <submittedName>
        <fullName evidence="2">(diamondback moth) hypothetical protein</fullName>
    </submittedName>
</protein>
<evidence type="ECO:0000259" key="1">
    <source>
        <dbReference type="Pfam" id="PF25298"/>
    </source>
</evidence>
<dbReference type="EMBL" id="CAJHNJ030000788">
    <property type="protein sequence ID" value="CAG9138719.1"/>
    <property type="molecule type" value="Genomic_DNA"/>
</dbReference>
<accession>A0A8S4GFG9</accession>
<evidence type="ECO:0000313" key="2">
    <source>
        <dbReference type="EMBL" id="CAG9138719.1"/>
    </source>
</evidence>
<dbReference type="InterPro" id="IPR057251">
    <property type="entry name" value="FP_C"/>
</dbReference>
<keyword evidence="3" id="KW-1185">Reference proteome</keyword>
<proteinExistence type="predicted"/>
<dbReference type="Pfam" id="PF25298">
    <property type="entry name" value="Baculo_FP_2nd"/>
    <property type="match status" value="1"/>
</dbReference>
<gene>
    <name evidence="2" type="ORF">PLXY2_LOCUS16972</name>
</gene>
<organism evidence="2 3">
    <name type="scientific">Plutella xylostella</name>
    <name type="common">Diamondback moth</name>
    <name type="synonym">Plutella maculipennis</name>
    <dbReference type="NCBI Taxonomy" id="51655"/>
    <lineage>
        <taxon>Eukaryota</taxon>
        <taxon>Metazoa</taxon>
        <taxon>Ecdysozoa</taxon>
        <taxon>Arthropoda</taxon>
        <taxon>Hexapoda</taxon>
        <taxon>Insecta</taxon>
        <taxon>Pterygota</taxon>
        <taxon>Neoptera</taxon>
        <taxon>Endopterygota</taxon>
        <taxon>Lepidoptera</taxon>
        <taxon>Glossata</taxon>
        <taxon>Ditrysia</taxon>
        <taxon>Yponomeutoidea</taxon>
        <taxon>Plutellidae</taxon>
        <taxon>Plutella</taxon>
    </lineage>
</organism>
<feature type="domain" description="FP protein C-terminal" evidence="1">
    <location>
        <begin position="44"/>
        <end position="95"/>
    </location>
</feature>
<comment type="caution">
    <text evidence="2">The sequence shown here is derived from an EMBL/GenBank/DDBJ whole genome shotgun (WGS) entry which is preliminary data.</text>
</comment>
<name>A0A8S4GFG9_PLUXY</name>
<evidence type="ECO:0000313" key="3">
    <source>
        <dbReference type="Proteomes" id="UP000653454"/>
    </source>
</evidence>